<name>A3MST7_PYRCJ</name>
<dbReference type="AlphaFoldDB" id="A3MST7"/>
<dbReference type="GeneID" id="4908647"/>
<evidence type="ECO:0000313" key="1">
    <source>
        <dbReference type="EMBL" id="ABO07704.1"/>
    </source>
</evidence>
<dbReference type="Proteomes" id="UP000001431">
    <property type="component" value="Chromosome"/>
</dbReference>
<dbReference type="HOGENOM" id="CLU_1458242_0_0_2"/>
<dbReference type="EMBL" id="CP000561">
    <property type="protein sequence ID" value="ABO07704.1"/>
    <property type="molecule type" value="Genomic_DNA"/>
</dbReference>
<dbReference type="STRING" id="410359.Pcal_0267"/>
<reference evidence="1" key="1">
    <citation type="submission" date="2007-02" db="EMBL/GenBank/DDBJ databases">
        <title>Complete sequence of Pyrobaculum calidifontis JCM 11548.</title>
        <authorList>
            <consortium name="US DOE Joint Genome Institute"/>
            <person name="Copeland A."/>
            <person name="Lucas S."/>
            <person name="Lapidus A."/>
            <person name="Barry K."/>
            <person name="Glavina del Rio T."/>
            <person name="Dalin E."/>
            <person name="Tice H."/>
            <person name="Pitluck S."/>
            <person name="Chain P."/>
            <person name="Malfatti S."/>
            <person name="Shin M."/>
            <person name="Vergez L."/>
            <person name="Schmutz J."/>
            <person name="Larimer F."/>
            <person name="Land M."/>
            <person name="Hauser L."/>
            <person name="Kyrpides N."/>
            <person name="Mikhailova N."/>
            <person name="Cozen A.E."/>
            <person name="Fitz-Gibbon S.T."/>
            <person name="House C.H."/>
            <person name="Saltikov C."/>
            <person name="Lowe T.M."/>
            <person name="Richardson P."/>
        </authorList>
    </citation>
    <scope>NUCLEOTIDE SEQUENCE [LARGE SCALE GENOMIC DNA]</scope>
    <source>
        <strain evidence="1">JCM 11548</strain>
    </source>
</reference>
<protein>
    <submittedName>
        <fullName evidence="1">Uncharacterized protein</fullName>
    </submittedName>
</protein>
<dbReference type="RefSeq" id="WP_011848961.1">
    <property type="nucleotide sequence ID" value="NC_009073.1"/>
</dbReference>
<proteinExistence type="predicted"/>
<organism evidence="1 2">
    <name type="scientific">Pyrobaculum calidifontis (strain DSM 21063 / JCM 11548 / VA1)</name>
    <dbReference type="NCBI Taxonomy" id="410359"/>
    <lineage>
        <taxon>Archaea</taxon>
        <taxon>Thermoproteota</taxon>
        <taxon>Thermoprotei</taxon>
        <taxon>Thermoproteales</taxon>
        <taxon>Thermoproteaceae</taxon>
        <taxon>Pyrobaculum</taxon>
    </lineage>
</organism>
<evidence type="ECO:0000313" key="2">
    <source>
        <dbReference type="Proteomes" id="UP000001431"/>
    </source>
</evidence>
<keyword evidence="2" id="KW-1185">Reference proteome</keyword>
<accession>A3MST7</accession>
<sequence>MIYICFKDEERLGNFLSSLGPYGGECGEASEEGLEVRVFEGVAVVVERWGGACVSLLPCEAYLGTGFYDLGVAAETAAALLPRFRELACRLAGLGAVFIALGENVLEPLDDVVPRQPLPHGLYALYIGSEPQGSMLYRLLTYALSYGQSLLLLQLPLVKKDLGSALRDLCAEVVEECGGVLCLRQ</sequence>
<dbReference type="KEGG" id="pcl:Pcal_0267"/>
<gene>
    <name evidence="1" type="ordered locus">Pcal_0267</name>
</gene>